<comment type="similarity">
    <text evidence="1 4">Belongs to the polyphosphate kinase 2 (PPK2) family. Class I subfamily.</text>
</comment>
<dbReference type="Proteomes" id="UP000031135">
    <property type="component" value="Chromosome"/>
</dbReference>
<accession>A0A0A8HAA1</accession>
<evidence type="ECO:0000256" key="2">
    <source>
        <dbReference type="ARBA" id="ARBA00022679"/>
    </source>
</evidence>
<dbReference type="SUPFAM" id="SSF52540">
    <property type="entry name" value="P-loop containing nucleoside triphosphate hydrolases"/>
    <property type="match status" value="1"/>
</dbReference>
<protein>
    <recommendedName>
        <fullName evidence="4">ADP/GDP-polyphosphate phosphotransferase</fullName>
        <ecNumber evidence="4">2.7.4.-</ecNumber>
    </recommendedName>
    <alternativeName>
        <fullName evidence="4">Polyphosphate kinase PPK2</fullName>
    </alternativeName>
</protein>
<dbReference type="PANTHER" id="PTHR34383">
    <property type="entry name" value="POLYPHOSPHATE:AMP PHOSPHOTRANSFERASE-RELATED"/>
    <property type="match status" value="1"/>
</dbReference>
<evidence type="ECO:0000259" key="5">
    <source>
        <dbReference type="Pfam" id="PF03976"/>
    </source>
</evidence>
<dbReference type="NCBIfam" id="TIGR03707">
    <property type="entry name" value="PPK2_P_aer"/>
    <property type="match status" value="1"/>
</dbReference>
<proteinExistence type="inferred from homology"/>
<dbReference type="KEGG" id="csm:CSUB8521_1066"/>
<gene>
    <name evidence="6" type="primary">ppk2</name>
    <name evidence="6" type="ORF">CSUB8521_1066</name>
</gene>
<keyword evidence="3 4" id="KW-0418">Kinase</keyword>
<dbReference type="HOGENOM" id="CLU_048699_3_1_7"/>
<dbReference type="AlphaFoldDB" id="A0A0A8HAA1"/>
<organism evidence="6 7">
    <name type="scientific">Campylobacter subantarcticus LMG 24374</name>
    <dbReference type="NCBI Taxonomy" id="1388751"/>
    <lineage>
        <taxon>Bacteria</taxon>
        <taxon>Pseudomonadati</taxon>
        <taxon>Campylobacterota</taxon>
        <taxon>Epsilonproteobacteria</taxon>
        <taxon>Campylobacterales</taxon>
        <taxon>Campylobacteraceae</taxon>
        <taxon>Campylobacter</taxon>
    </lineage>
</organism>
<dbReference type="GO" id="GO:0008976">
    <property type="term" value="F:polyphosphate kinase activity"/>
    <property type="evidence" value="ECO:0007669"/>
    <property type="project" value="UniProtKB-UniRule"/>
</dbReference>
<dbReference type="EC" id="2.7.4.-" evidence="4"/>
<comment type="function">
    <text evidence="4">Uses inorganic polyphosphate (polyP) as a donor to convert GDP to GTP or ADP to ATP.</text>
</comment>
<dbReference type="InterPro" id="IPR027417">
    <property type="entry name" value="P-loop_NTPase"/>
</dbReference>
<dbReference type="PANTHER" id="PTHR34383:SF1">
    <property type="entry name" value="ADP-POLYPHOSPHATE PHOSPHOTRANSFERASE"/>
    <property type="match status" value="1"/>
</dbReference>
<keyword evidence="2 4" id="KW-0808">Transferase</keyword>
<evidence type="ECO:0000256" key="4">
    <source>
        <dbReference type="RuleBase" id="RU369062"/>
    </source>
</evidence>
<evidence type="ECO:0000313" key="6">
    <source>
        <dbReference type="EMBL" id="AJC90902.1"/>
    </source>
</evidence>
<dbReference type="InterPro" id="IPR022486">
    <property type="entry name" value="PPK2_PA0141"/>
</dbReference>
<evidence type="ECO:0000313" key="7">
    <source>
        <dbReference type="Proteomes" id="UP000031135"/>
    </source>
</evidence>
<comment type="subunit">
    <text evidence="4">Homotetramer.</text>
</comment>
<reference evidence="6 7" key="1">
    <citation type="journal article" date="2014" name="Genome Biol. Evol.">
        <title>Comparative Genomics of the Campylobacter lari Group.</title>
        <authorList>
            <person name="Miller W.G."/>
            <person name="Yee E."/>
            <person name="Chapman M.H."/>
            <person name="Smith T.P."/>
            <person name="Bono J.L."/>
            <person name="Huynh S."/>
            <person name="Parker C.T."/>
            <person name="Vandamme P."/>
            <person name="Luong K."/>
            <person name="Korlach J."/>
        </authorList>
    </citation>
    <scope>NUCLEOTIDE SEQUENCE [LARGE SCALE GENOMIC DNA]</scope>
    <source>
        <strain evidence="6 7">LMG 24374</strain>
    </source>
</reference>
<dbReference type="Gene3D" id="3.40.50.300">
    <property type="entry name" value="P-loop containing nucleotide triphosphate hydrolases"/>
    <property type="match status" value="1"/>
</dbReference>
<evidence type="ECO:0000256" key="1">
    <source>
        <dbReference type="ARBA" id="ARBA00009924"/>
    </source>
</evidence>
<feature type="domain" description="Polyphosphate kinase-2-related" evidence="5">
    <location>
        <begin position="14"/>
        <end position="238"/>
    </location>
</feature>
<dbReference type="PIRSF" id="PIRSF028756">
    <property type="entry name" value="PPK2_prd"/>
    <property type="match status" value="1"/>
</dbReference>
<dbReference type="GO" id="GO:0006793">
    <property type="term" value="P:phosphorus metabolic process"/>
    <property type="evidence" value="ECO:0007669"/>
    <property type="project" value="InterPro"/>
</dbReference>
<dbReference type="Pfam" id="PF03976">
    <property type="entry name" value="PPK2"/>
    <property type="match status" value="1"/>
</dbReference>
<dbReference type="InterPro" id="IPR022488">
    <property type="entry name" value="PPK2-related"/>
</dbReference>
<dbReference type="InterPro" id="IPR016898">
    <property type="entry name" value="Polyphosphate_phosphotransfera"/>
</dbReference>
<evidence type="ECO:0000256" key="3">
    <source>
        <dbReference type="ARBA" id="ARBA00022777"/>
    </source>
</evidence>
<dbReference type="EMBL" id="CP007772">
    <property type="protein sequence ID" value="AJC90902.1"/>
    <property type="molecule type" value="Genomic_DNA"/>
</dbReference>
<name>A0A0A8HAA1_9BACT</name>
<sequence length="275" mass="32712">MDKDKFTLIKVKKSTLEYESELRRLQIELLKFQNHVKDKGLKVLILIEGRDAAGKGGAIKRLIEHLNPRGCRVVALEKPSDVERTQWYFQRYVTHLPAAGEIVIFDRSWYNRAGVEPVMGFCTPNEHKKFLREVSSFEEMLLDSGILFFKFYFSVSKQEQKRRFEQRRTDPLKQYKLSIVDEKSQELWDKYTLAKYSMLLASNTPKCPWVIINSDSKKKARINLFKYLLNFLEYPNKIKNKYFQYDKKLVRSGEEEIRKMELSLNDEKLKKFDKK</sequence>